<protein>
    <submittedName>
        <fullName evidence="1">Uncharacterized protein</fullName>
    </submittedName>
</protein>
<evidence type="ECO:0000313" key="1">
    <source>
        <dbReference type="EMBL" id="MCK6258134.1"/>
    </source>
</evidence>
<dbReference type="EMBL" id="JAIWJX010000002">
    <property type="protein sequence ID" value="MCK6258134.1"/>
    <property type="molecule type" value="Genomic_DNA"/>
</dbReference>
<dbReference type="AlphaFoldDB" id="A0A9X1XIN2"/>
<evidence type="ECO:0000313" key="2">
    <source>
        <dbReference type="Proteomes" id="UP001139011"/>
    </source>
</evidence>
<accession>A0A9X1XIN2</accession>
<reference evidence="1" key="1">
    <citation type="submission" date="2021-09" db="EMBL/GenBank/DDBJ databases">
        <title>Genome analysis of Fictibacillus sp. KIGAM418 isolated from marine sediment.</title>
        <authorList>
            <person name="Seo M.-J."/>
            <person name="Cho E.-S."/>
            <person name="Hwang C.Y."/>
        </authorList>
    </citation>
    <scope>NUCLEOTIDE SEQUENCE</scope>
    <source>
        <strain evidence="1">KIGAM418</strain>
    </source>
</reference>
<proteinExistence type="predicted"/>
<comment type="caution">
    <text evidence="1">The sequence shown here is derived from an EMBL/GenBank/DDBJ whole genome shotgun (WGS) entry which is preliminary data.</text>
</comment>
<dbReference type="Proteomes" id="UP001139011">
    <property type="component" value="Unassembled WGS sequence"/>
</dbReference>
<dbReference type="RefSeq" id="WP_248253480.1">
    <property type="nucleotide sequence ID" value="NZ_JAIWJX010000002.1"/>
</dbReference>
<gene>
    <name evidence="1" type="ORF">LCY76_16275</name>
</gene>
<keyword evidence="2" id="KW-1185">Reference proteome</keyword>
<organism evidence="1 2">
    <name type="scientific">Fictibacillus marinisediminis</name>
    <dbReference type="NCBI Taxonomy" id="2878389"/>
    <lineage>
        <taxon>Bacteria</taxon>
        <taxon>Bacillati</taxon>
        <taxon>Bacillota</taxon>
        <taxon>Bacilli</taxon>
        <taxon>Bacillales</taxon>
        <taxon>Fictibacillaceae</taxon>
        <taxon>Fictibacillus</taxon>
    </lineage>
</organism>
<name>A0A9X1XIN2_9BACL</name>
<sequence length="56" mass="6473">MKKAPQENRLMIVQEISPNLKPRIDLAAIFKLPVFMKTFVHKPPDLIEKVPGTFQK</sequence>